<gene>
    <name evidence="1" type="ORF">L1987_18773</name>
</gene>
<dbReference type="EMBL" id="CM042023">
    <property type="protein sequence ID" value="KAI3814031.1"/>
    <property type="molecule type" value="Genomic_DNA"/>
</dbReference>
<sequence>MASSSSKAQKRARLGEAQHEGDTVVGEGQTNAPSPPLHPHQLLSFAPGTPEHDRLARMRYPSPFSPPASAPSLRGRLTSALLRSSLWSGGRPLQTGSGA</sequence>
<protein>
    <submittedName>
        <fullName evidence="1">Uncharacterized protein</fullName>
    </submittedName>
</protein>
<reference evidence="1 2" key="2">
    <citation type="journal article" date="2022" name="Mol. Ecol. Resour.">
        <title>The genomes of chicory, endive, great burdock and yacon provide insights into Asteraceae paleo-polyploidization history and plant inulin production.</title>
        <authorList>
            <person name="Fan W."/>
            <person name="Wang S."/>
            <person name="Wang H."/>
            <person name="Wang A."/>
            <person name="Jiang F."/>
            <person name="Liu H."/>
            <person name="Zhao H."/>
            <person name="Xu D."/>
            <person name="Zhang Y."/>
        </authorList>
    </citation>
    <scope>NUCLEOTIDE SEQUENCE [LARGE SCALE GENOMIC DNA]</scope>
    <source>
        <strain evidence="2">cv. Yunnan</strain>
        <tissue evidence="1">Leaves</tissue>
    </source>
</reference>
<name>A0ACB9J2Q1_9ASTR</name>
<keyword evidence="2" id="KW-1185">Reference proteome</keyword>
<dbReference type="Proteomes" id="UP001056120">
    <property type="component" value="Linkage Group LG06"/>
</dbReference>
<comment type="caution">
    <text evidence="1">The sequence shown here is derived from an EMBL/GenBank/DDBJ whole genome shotgun (WGS) entry which is preliminary data.</text>
</comment>
<evidence type="ECO:0000313" key="2">
    <source>
        <dbReference type="Proteomes" id="UP001056120"/>
    </source>
</evidence>
<organism evidence="1 2">
    <name type="scientific">Smallanthus sonchifolius</name>
    <dbReference type="NCBI Taxonomy" id="185202"/>
    <lineage>
        <taxon>Eukaryota</taxon>
        <taxon>Viridiplantae</taxon>
        <taxon>Streptophyta</taxon>
        <taxon>Embryophyta</taxon>
        <taxon>Tracheophyta</taxon>
        <taxon>Spermatophyta</taxon>
        <taxon>Magnoliopsida</taxon>
        <taxon>eudicotyledons</taxon>
        <taxon>Gunneridae</taxon>
        <taxon>Pentapetalae</taxon>
        <taxon>asterids</taxon>
        <taxon>campanulids</taxon>
        <taxon>Asterales</taxon>
        <taxon>Asteraceae</taxon>
        <taxon>Asteroideae</taxon>
        <taxon>Heliantheae alliance</taxon>
        <taxon>Millerieae</taxon>
        <taxon>Smallanthus</taxon>
    </lineage>
</organism>
<proteinExistence type="predicted"/>
<reference evidence="2" key="1">
    <citation type="journal article" date="2022" name="Mol. Ecol. Resour.">
        <title>The genomes of chicory, endive, great burdock and yacon provide insights into Asteraceae palaeo-polyploidization history and plant inulin production.</title>
        <authorList>
            <person name="Fan W."/>
            <person name="Wang S."/>
            <person name="Wang H."/>
            <person name="Wang A."/>
            <person name="Jiang F."/>
            <person name="Liu H."/>
            <person name="Zhao H."/>
            <person name="Xu D."/>
            <person name="Zhang Y."/>
        </authorList>
    </citation>
    <scope>NUCLEOTIDE SEQUENCE [LARGE SCALE GENOMIC DNA]</scope>
    <source>
        <strain evidence="2">cv. Yunnan</strain>
    </source>
</reference>
<evidence type="ECO:0000313" key="1">
    <source>
        <dbReference type="EMBL" id="KAI3814031.1"/>
    </source>
</evidence>
<accession>A0ACB9J2Q1</accession>